<feature type="compositionally biased region" description="Pro residues" evidence="1">
    <location>
        <begin position="242"/>
        <end position="258"/>
    </location>
</feature>
<dbReference type="EMBL" id="AGNL01028389">
    <property type="protein sequence ID" value="EJK57376.1"/>
    <property type="molecule type" value="Genomic_DNA"/>
</dbReference>
<dbReference type="AlphaFoldDB" id="K0S8X9"/>
<feature type="compositionally biased region" description="Polar residues" evidence="1">
    <location>
        <begin position="212"/>
        <end position="221"/>
    </location>
</feature>
<protein>
    <submittedName>
        <fullName evidence="2">Uncharacterized protein</fullName>
    </submittedName>
</protein>
<comment type="caution">
    <text evidence="2">The sequence shown here is derived from an EMBL/GenBank/DDBJ whole genome shotgun (WGS) entry which is preliminary data.</text>
</comment>
<sequence>ATYHKHQRHNRRELLELCGRKVQLQAESLHRCKLGSPAVHTTGGGHGWSQSDVYALSIPVVYSRLSAISATHHSIRQGHTNEVQDGRVAAINRRYRWQIDVRPIPFVLESVACTVDGSELVKVHWLRLHTLPPPPPSSIDPATDIQQQLSANTERCHQRAERVKYRRGGDAVDDADLYLPDQPSSKDLGELYIGEINCAVRLLLPQSPLDPSATSARSSATFWPRTPPAPVPVQEQTASQPRTPPTPPPSTSSPPPVPTGNATSPGTCLVTPTYTAPTPREHFLQKYGLHTTEALAVLLHNSFKRIVSDPPGRTTAHRTQPRPDHSSTHIFPDTPVMG</sequence>
<evidence type="ECO:0000313" key="2">
    <source>
        <dbReference type="EMBL" id="EJK57376.1"/>
    </source>
</evidence>
<name>K0S8X9_THAOC</name>
<feature type="compositionally biased region" description="Polar residues" evidence="1">
    <location>
        <begin position="260"/>
        <end position="274"/>
    </location>
</feature>
<dbReference type="Proteomes" id="UP000266841">
    <property type="component" value="Unassembled WGS sequence"/>
</dbReference>
<reference evidence="2 3" key="1">
    <citation type="journal article" date="2012" name="Genome Biol.">
        <title>Genome and low-iron response of an oceanic diatom adapted to chronic iron limitation.</title>
        <authorList>
            <person name="Lommer M."/>
            <person name="Specht M."/>
            <person name="Roy A.S."/>
            <person name="Kraemer L."/>
            <person name="Andreson R."/>
            <person name="Gutowska M.A."/>
            <person name="Wolf J."/>
            <person name="Bergner S.V."/>
            <person name="Schilhabel M.B."/>
            <person name="Klostermeier U.C."/>
            <person name="Beiko R.G."/>
            <person name="Rosenstiel P."/>
            <person name="Hippler M."/>
            <person name="Laroche J."/>
        </authorList>
    </citation>
    <scope>NUCLEOTIDE SEQUENCE [LARGE SCALE GENOMIC DNA]</scope>
    <source>
        <strain evidence="2 3">CCMP1005</strain>
    </source>
</reference>
<proteinExistence type="predicted"/>
<evidence type="ECO:0000313" key="3">
    <source>
        <dbReference type="Proteomes" id="UP000266841"/>
    </source>
</evidence>
<gene>
    <name evidence="2" type="ORF">THAOC_22584</name>
</gene>
<evidence type="ECO:0000256" key="1">
    <source>
        <dbReference type="SAM" id="MobiDB-lite"/>
    </source>
</evidence>
<feature type="non-terminal residue" evidence="2">
    <location>
        <position position="1"/>
    </location>
</feature>
<organism evidence="2 3">
    <name type="scientific">Thalassiosira oceanica</name>
    <name type="common">Marine diatom</name>
    <dbReference type="NCBI Taxonomy" id="159749"/>
    <lineage>
        <taxon>Eukaryota</taxon>
        <taxon>Sar</taxon>
        <taxon>Stramenopiles</taxon>
        <taxon>Ochrophyta</taxon>
        <taxon>Bacillariophyta</taxon>
        <taxon>Coscinodiscophyceae</taxon>
        <taxon>Thalassiosirophycidae</taxon>
        <taxon>Thalassiosirales</taxon>
        <taxon>Thalassiosiraceae</taxon>
        <taxon>Thalassiosira</taxon>
    </lineage>
</organism>
<feature type="region of interest" description="Disordered" evidence="1">
    <location>
        <begin position="307"/>
        <end position="338"/>
    </location>
</feature>
<keyword evidence="3" id="KW-1185">Reference proteome</keyword>
<feature type="region of interest" description="Disordered" evidence="1">
    <location>
        <begin position="210"/>
        <end position="274"/>
    </location>
</feature>
<accession>K0S8X9</accession>